<name>A0A2I0XF62_9ASPA</name>
<sequence>MISSDRNLSLLARLSHRSSIFIFSSLFFSTSAVRKPSPKLSFIAGYLITSIGLSPEKAMEASKQICHIQSPSKPDAVLNFLKNIGLDEAGIRNAVYRKPILLCTQVEKTLKPKVRVLQQVGFSQPEIAKLISANPFFLHRKNVQLKIEFLGDLFSSKADLLQAIIKNTHLLCSNLDNRIMPNVSYLRACGLSKDQIAYLMKCNHRLITRRLDSIKSVVQRAIELGFSPESKMFRFALHSTCRMSRASIDTKIKVMMSFGLSEAEISSAILKAPQLLFLSVENIKSKADFFMKRSDCELSYVISHPKLLCYSFEKRLIPRYQVLQLLKLKGLPKRKCGLFYCMMISDKKFVEKFILPYEEEMPDLNQIYLSACAGNVSTEDCFS</sequence>
<keyword evidence="3" id="KW-0809">Transit peptide</keyword>
<dbReference type="PANTHER" id="PTHR13068">
    <property type="entry name" value="CGI-12 PROTEIN-RELATED"/>
    <property type="match status" value="1"/>
</dbReference>
<keyword evidence="2" id="KW-0804">Transcription</keyword>
<dbReference type="SMART" id="SM00733">
    <property type="entry name" value="Mterf"/>
    <property type="match status" value="5"/>
</dbReference>
<accession>A0A2I0XF62</accession>
<keyword evidence="5" id="KW-1185">Reference proteome</keyword>
<dbReference type="PANTHER" id="PTHR13068:SF236">
    <property type="entry name" value="OS02G0749800 PROTEIN"/>
    <property type="match status" value="1"/>
</dbReference>
<dbReference type="InterPro" id="IPR003690">
    <property type="entry name" value="MTERF"/>
</dbReference>
<evidence type="ECO:0000256" key="2">
    <source>
        <dbReference type="ARBA" id="ARBA00022472"/>
    </source>
</evidence>
<dbReference type="AlphaFoldDB" id="A0A2I0XF62"/>
<dbReference type="Gene3D" id="1.25.70.10">
    <property type="entry name" value="Transcription termination factor 3, mitochondrial"/>
    <property type="match status" value="2"/>
</dbReference>
<dbReference type="Proteomes" id="UP000233837">
    <property type="component" value="Unassembled WGS sequence"/>
</dbReference>
<dbReference type="GO" id="GO:0003676">
    <property type="term" value="F:nucleic acid binding"/>
    <property type="evidence" value="ECO:0007669"/>
    <property type="project" value="InterPro"/>
</dbReference>
<dbReference type="FunFam" id="1.25.70.10:FF:000001">
    <property type="entry name" value="Mitochondrial transcription termination factor-like"/>
    <property type="match status" value="1"/>
</dbReference>
<reference evidence="4 5" key="2">
    <citation type="journal article" date="2017" name="Nature">
        <title>The Apostasia genome and the evolution of orchids.</title>
        <authorList>
            <person name="Zhang G.Q."/>
            <person name="Liu K.W."/>
            <person name="Li Z."/>
            <person name="Lohaus R."/>
            <person name="Hsiao Y.Y."/>
            <person name="Niu S.C."/>
            <person name="Wang J.Y."/>
            <person name="Lin Y.C."/>
            <person name="Xu Q."/>
            <person name="Chen L.J."/>
            <person name="Yoshida K."/>
            <person name="Fujiwara S."/>
            <person name="Wang Z.W."/>
            <person name="Zhang Y.Q."/>
            <person name="Mitsuda N."/>
            <person name="Wang M."/>
            <person name="Liu G.H."/>
            <person name="Pecoraro L."/>
            <person name="Huang H.X."/>
            <person name="Xiao X.J."/>
            <person name="Lin M."/>
            <person name="Wu X.Y."/>
            <person name="Wu W.L."/>
            <person name="Chen Y.Y."/>
            <person name="Chang S.B."/>
            <person name="Sakamoto S."/>
            <person name="Ohme-Takagi M."/>
            <person name="Yagi M."/>
            <person name="Zeng S.J."/>
            <person name="Shen C.Y."/>
            <person name="Yeh C.M."/>
            <person name="Luo Y.B."/>
            <person name="Tsai W.C."/>
            <person name="Van de Peer Y."/>
            <person name="Liu Z.J."/>
        </authorList>
    </citation>
    <scope>NUCLEOTIDE SEQUENCE [LARGE SCALE GENOMIC DNA]</scope>
    <source>
        <tissue evidence="4">The whole plant</tissue>
    </source>
</reference>
<gene>
    <name evidence="4" type="ORF">MA16_Dca019998</name>
</gene>
<dbReference type="Pfam" id="PF02536">
    <property type="entry name" value="mTERF"/>
    <property type="match status" value="2"/>
</dbReference>
<keyword evidence="2" id="KW-0805">Transcription regulation</keyword>
<organism evidence="4 5">
    <name type="scientific">Dendrobium catenatum</name>
    <dbReference type="NCBI Taxonomy" id="906689"/>
    <lineage>
        <taxon>Eukaryota</taxon>
        <taxon>Viridiplantae</taxon>
        <taxon>Streptophyta</taxon>
        <taxon>Embryophyta</taxon>
        <taxon>Tracheophyta</taxon>
        <taxon>Spermatophyta</taxon>
        <taxon>Magnoliopsida</taxon>
        <taxon>Liliopsida</taxon>
        <taxon>Asparagales</taxon>
        <taxon>Orchidaceae</taxon>
        <taxon>Epidendroideae</taxon>
        <taxon>Malaxideae</taxon>
        <taxon>Dendrobiinae</taxon>
        <taxon>Dendrobium</taxon>
    </lineage>
</organism>
<dbReference type="OrthoDB" id="641315at2759"/>
<protein>
    <recommendedName>
        <fullName evidence="6">mTERF domain-containing protein 1, mitochondrial</fullName>
    </recommendedName>
</protein>
<comment type="similarity">
    <text evidence="1">Belongs to the mTERF family.</text>
</comment>
<dbReference type="InterPro" id="IPR038538">
    <property type="entry name" value="MTERF_sf"/>
</dbReference>
<dbReference type="EMBL" id="KZ501942">
    <property type="protein sequence ID" value="PKU86552.1"/>
    <property type="molecule type" value="Genomic_DNA"/>
</dbReference>
<dbReference type="GO" id="GO:0006353">
    <property type="term" value="P:DNA-templated transcription termination"/>
    <property type="evidence" value="ECO:0007669"/>
    <property type="project" value="UniProtKB-KW"/>
</dbReference>
<keyword evidence="2" id="KW-0806">Transcription termination</keyword>
<evidence type="ECO:0000313" key="5">
    <source>
        <dbReference type="Proteomes" id="UP000233837"/>
    </source>
</evidence>
<evidence type="ECO:0000256" key="1">
    <source>
        <dbReference type="ARBA" id="ARBA00007692"/>
    </source>
</evidence>
<proteinExistence type="inferred from homology"/>
<evidence type="ECO:0000256" key="3">
    <source>
        <dbReference type="ARBA" id="ARBA00022946"/>
    </source>
</evidence>
<evidence type="ECO:0000313" key="4">
    <source>
        <dbReference type="EMBL" id="PKU86552.1"/>
    </source>
</evidence>
<evidence type="ECO:0008006" key="6">
    <source>
        <dbReference type="Google" id="ProtNLM"/>
    </source>
</evidence>
<reference evidence="4 5" key="1">
    <citation type="journal article" date="2016" name="Sci. Rep.">
        <title>The Dendrobium catenatum Lindl. genome sequence provides insights into polysaccharide synthase, floral development and adaptive evolution.</title>
        <authorList>
            <person name="Zhang G.Q."/>
            <person name="Xu Q."/>
            <person name="Bian C."/>
            <person name="Tsai W.C."/>
            <person name="Yeh C.M."/>
            <person name="Liu K.W."/>
            <person name="Yoshida K."/>
            <person name="Zhang L.S."/>
            <person name="Chang S.B."/>
            <person name="Chen F."/>
            <person name="Shi Y."/>
            <person name="Su Y.Y."/>
            <person name="Zhang Y.Q."/>
            <person name="Chen L.J."/>
            <person name="Yin Y."/>
            <person name="Lin M."/>
            <person name="Huang H."/>
            <person name="Deng H."/>
            <person name="Wang Z.W."/>
            <person name="Zhu S.L."/>
            <person name="Zhao X."/>
            <person name="Deng C."/>
            <person name="Niu S.C."/>
            <person name="Huang J."/>
            <person name="Wang M."/>
            <person name="Liu G.H."/>
            <person name="Yang H.J."/>
            <person name="Xiao X.J."/>
            <person name="Hsiao Y.Y."/>
            <person name="Wu W.L."/>
            <person name="Chen Y.Y."/>
            <person name="Mitsuda N."/>
            <person name="Ohme-Takagi M."/>
            <person name="Luo Y.B."/>
            <person name="Van de Peer Y."/>
            <person name="Liu Z.J."/>
        </authorList>
    </citation>
    <scope>NUCLEOTIDE SEQUENCE [LARGE SCALE GENOMIC DNA]</scope>
    <source>
        <tissue evidence="4">The whole plant</tissue>
    </source>
</reference>